<dbReference type="AlphaFoldDB" id="A0A9P4J3V0"/>
<gene>
    <name evidence="2" type="ORF">K461DRAFT_104875</name>
</gene>
<feature type="region of interest" description="Disordered" evidence="1">
    <location>
        <begin position="1"/>
        <end position="143"/>
    </location>
</feature>
<organism evidence="2 3">
    <name type="scientific">Myriangium duriaei CBS 260.36</name>
    <dbReference type="NCBI Taxonomy" id="1168546"/>
    <lineage>
        <taxon>Eukaryota</taxon>
        <taxon>Fungi</taxon>
        <taxon>Dikarya</taxon>
        <taxon>Ascomycota</taxon>
        <taxon>Pezizomycotina</taxon>
        <taxon>Dothideomycetes</taxon>
        <taxon>Dothideomycetidae</taxon>
        <taxon>Myriangiales</taxon>
        <taxon>Myriangiaceae</taxon>
        <taxon>Myriangium</taxon>
    </lineage>
</organism>
<feature type="compositionally biased region" description="Low complexity" evidence="1">
    <location>
        <begin position="23"/>
        <end position="39"/>
    </location>
</feature>
<dbReference type="Proteomes" id="UP000799439">
    <property type="component" value="Unassembled WGS sequence"/>
</dbReference>
<comment type="caution">
    <text evidence="2">The sequence shown here is derived from an EMBL/GenBank/DDBJ whole genome shotgun (WGS) entry which is preliminary data.</text>
</comment>
<accession>A0A9P4J3V0</accession>
<feature type="compositionally biased region" description="Acidic residues" evidence="1">
    <location>
        <begin position="1"/>
        <end position="22"/>
    </location>
</feature>
<dbReference type="EMBL" id="ML996083">
    <property type="protein sequence ID" value="KAF2154943.1"/>
    <property type="molecule type" value="Genomic_DNA"/>
</dbReference>
<name>A0A9P4J3V0_9PEZI</name>
<proteinExistence type="predicted"/>
<evidence type="ECO:0000313" key="3">
    <source>
        <dbReference type="Proteomes" id="UP000799439"/>
    </source>
</evidence>
<keyword evidence="3" id="KW-1185">Reference proteome</keyword>
<sequence length="143" mass="15179">MADGQENDEDLFADLYDGDDTADVAPPAKTAPAPAAIPEAPAPIPEVAPTDVSTQAGDSIGGQQSYDDGAHQAYDDGFAQNGKDEDEEGHQAQHSQQFSNNQGQGSWQGQNNDDQGGSTIGTREDGRIGRRPPKTQYYSTKKL</sequence>
<evidence type="ECO:0000256" key="1">
    <source>
        <dbReference type="SAM" id="MobiDB-lite"/>
    </source>
</evidence>
<protein>
    <submittedName>
        <fullName evidence="2">Uncharacterized protein</fullName>
    </submittedName>
</protein>
<evidence type="ECO:0000313" key="2">
    <source>
        <dbReference type="EMBL" id="KAF2154943.1"/>
    </source>
</evidence>
<feature type="compositionally biased region" description="Polar residues" evidence="1">
    <location>
        <begin position="51"/>
        <end position="66"/>
    </location>
</feature>
<feature type="compositionally biased region" description="Low complexity" evidence="1">
    <location>
        <begin position="93"/>
        <end position="117"/>
    </location>
</feature>
<reference evidence="2" key="1">
    <citation type="journal article" date="2020" name="Stud. Mycol.">
        <title>101 Dothideomycetes genomes: a test case for predicting lifestyles and emergence of pathogens.</title>
        <authorList>
            <person name="Haridas S."/>
            <person name="Albert R."/>
            <person name="Binder M."/>
            <person name="Bloem J."/>
            <person name="Labutti K."/>
            <person name="Salamov A."/>
            <person name="Andreopoulos B."/>
            <person name="Baker S."/>
            <person name="Barry K."/>
            <person name="Bills G."/>
            <person name="Bluhm B."/>
            <person name="Cannon C."/>
            <person name="Castanera R."/>
            <person name="Culley D."/>
            <person name="Daum C."/>
            <person name="Ezra D."/>
            <person name="Gonzalez J."/>
            <person name="Henrissat B."/>
            <person name="Kuo A."/>
            <person name="Liang C."/>
            <person name="Lipzen A."/>
            <person name="Lutzoni F."/>
            <person name="Magnuson J."/>
            <person name="Mondo S."/>
            <person name="Nolan M."/>
            <person name="Ohm R."/>
            <person name="Pangilinan J."/>
            <person name="Park H.-J."/>
            <person name="Ramirez L."/>
            <person name="Alfaro M."/>
            <person name="Sun H."/>
            <person name="Tritt A."/>
            <person name="Yoshinaga Y."/>
            <person name="Zwiers L.-H."/>
            <person name="Turgeon B."/>
            <person name="Goodwin S."/>
            <person name="Spatafora J."/>
            <person name="Crous P."/>
            <person name="Grigoriev I."/>
        </authorList>
    </citation>
    <scope>NUCLEOTIDE SEQUENCE</scope>
    <source>
        <strain evidence="2">CBS 260.36</strain>
    </source>
</reference>